<name>A0A0E0LSM8_ORYPU</name>
<dbReference type="AlphaFoldDB" id="A0A0E0LSM8"/>
<sequence length="131" mass="14352">MAPPRTKISLGQHKTKITKRDKQASKRTCNNQPRRGQSEVDSEDGHNHKDAASLLLVVGSHGEPPLPSLSLLTTTLLLFTSTTSQQHMQEKGREEFVLAPPVYSHKGCSGGGERGSGRRRGTARDDDRLLI</sequence>
<feature type="region of interest" description="Disordered" evidence="1">
    <location>
        <begin position="83"/>
        <end position="131"/>
    </location>
</feature>
<feature type="region of interest" description="Disordered" evidence="1">
    <location>
        <begin position="1"/>
        <end position="47"/>
    </location>
</feature>
<accession>A0A0E0LSM8</accession>
<protein>
    <submittedName>
        <fullName evidence="2">Uncharacterized protein</fullName>
    </submittedName>
</protein>
<dbReference type="EnsemblPlants" id="OPUNC08G06690.1">
    <property type="protein sequence ID" value="OPUNC08G06690.1"/>
    <property type="gene ID" value="OPUNC08G06690"/>
</dbReference>
<evidence type="ECO:0000313" key="3">
    <source>
        <dbReference type="Proteomes" id="UP000026962"/>
    </source>
</evidence>
<evidence type="ECO:0000256" key="1">
    <source>
        <dbReference type="SAM" id="MobiDB-lite"/>
    </source>
</evidence>
<reference evidence="2" key="2">
    <citation type="submission" date="2018-05" db="EMBL/GenBank/DDBJ databases">
        <title>OpunRS2 (Oryza punctata Reference Sequence Version 2).</title>
        <authorList>
            <person name="Zhang J."/>
            <person name="Kudrna D."/>
            <person name="Lee S."/>
            <person name="Talag J."/>
            <person name="Welchert J."/>
            <person name="Wing R.A."/>
        </authorList>
    </citation>
    <scope>NUCLEOTIDE SEQUENCE [LARGE SCALE GENOMIC DNA]</scope>
</reference>
<proteinExistence type="predicted"/>
<evidence type="ECO:0000313" key="2">
    <source>
        <dbReference type="EnsemblPlants" id="OPUNC08G06690.1"/>
    </source>
</evidence>
<reference evidence="2" key="1">
    <citation type="submission" date="2015-04" db="UniProtKB">
        <authorList>
            <consortium name="EnsemblPlants"/>
        </authorList>
    </citation>
    <scope>IDENTIFICATION</scope>
</reference>
<organism evidence="2">
    <name type="scientific">Oryza punctata</name>
    <name type="common">Red rice</name>
    <dbReference type="NCBI Taxonomy" id="4537"/>
    <lineage>
        <taxon>Eukaryota</taxon>
        <taxon>Viridiplantae</taxon>
        <taxon>Streptophyta</taxon>
        <taxon>Embryophyta</taxon>
        <taxon>Tracheophyta</taxon>
        <taxon>Spermatophyta</taxon>
        <taxon>Magnoliopsida</taxon>
        <taxon>Liliopsida</taxon>
        <taxon>Poales</taxon>
        <taxon>Poaceae</taxon>
        <taxon>BOP clade</taxon>
        <taxon>Oryzoideae</taxon>
        <taxon>Oryzeae</taxon>
        <taxon>Oryzinae</taxon>
        <taxon>Oryza</taxon>
    </lineage>
</organism>
<feature type="compositionally biased region" description="Basic and acidic residues" evidence="1">
    <location>
        <begin position="122"/>
        <end position="131"/>
    </location>
</feature>
<dbReference type="HOGENOM" id="CLU_1930954_0_0_1"/>
<dbReference type="Proteomes" id="UP000026962">
    <property type="component" value="Chromosome 8"/>
</dbReference>
<feature type="compositionally biased region" description="Polar residues" evidence="1">
    <location>
        <begin position="26"/>
        <end position="35"/>
    </location>
</feature>
<keyword evidence="3" id="KW-1185">Reference proteome</keyword>
<dbReference type="Gramene" id="OPUNC08G06690.1">
    <property type="protein sequence ID" value="OPUNC08G06690.1"/>
    <property type="gene ID" value="OPUNC08G06690"/>
</dbReference>